<evidence type="ECO:0000256" key="1">
    <source>
        <dbReference type="SAM" id="SignalP"/>
    </source>
</evidence>
<keyword evidence="1" id="KW-0732">Signal</keyword>
<dbReference type="EMBL" id="JAJTWT010000014">
    <property type="protein sequence ID" value="MCE4540155.1"/>
    <property type="molecule type" value="Genomic_DNA"/>
</dbReference>
<accession>A0ABS8XKB1</accession>
<feature type="chain" id="PRO_5045915416" evidence="1">
    <location>
        <begin position="23"/>
        <end position="400"/>
    </location>
</feature>
<evidence type="ECO:0000313" key="2">
    <source>
        <dbReference type="EMBL" id="MCE4540155.1"/>
    </source>
</evidence>
<dbReference type="PROSITE" id="PS51257">
    <property type="entry name" value="PROKAR_LIPOPROTEIN"/>
    <property type="match status" value="1"/>
</dbReference>
<dbReference type="InterPro" id="IPR001087">
    <property type="entry name" value="GDSL"/>
</dbReference>
<dbReference type="InterPro" id="IPR036514">
    <property type="entry name" value="SGNH_hydro_sf"/>
</dbReference>
<dbReference type="Proteomes" id="UP001201463">
    <property type="component" value="Unassembled WGS sequence"/>
</dbReference>
<dbReference type="RefSeq" id="WP_233394671.1">
    <property type="nucleotide sequence ID" value="NZ_JAJTWT010000014.1"/>
</dbReference>
<dbReference type="Gene3D" id="3.40.50.1110">
    <property type="entry name" value="SGNH hydrolase"/>
    <property type="match status" value="1"/>
</dbReference>
<dbReference type="Pfam" id="PF00657">
    <property type="entry name" value="Lipase_GDSL"/>
    <property type="match status" value="1"/>
</dbReference>
<gene>
    <name evidence="2" type="ORF">LXT12_23155</name>
</gene>
<reference evidence="2 3" key="1">
    <citation type="submission" date="2021-12" db="EMBL/GenBank/DDBJ databases">
        <title>Genome seq of p7.</title>
        <authorList>
            <person name="Seo T."/>
        </authorList>
    </citation>
    <scope>NUCLEOTIDE SEQUENCE [LARGE SCALE GENOMIC DNA]</scope>
    <source>
        <strain evidence="2 3">P7</strain>
    </source>
</reference>
<organism evidence="2 3">
    <name type="scientific">Pelomonas caseinilytica</name>
    <dbReference type="NCBI Taxonomy" id="2906763"/>
    <lineage>
        <taxon>Bacteria</taxon>
        <taxon>Pseudomonadati</taxon>
        <taxon>Pseudomonadota</taxon>
        <taxon>Betaproteobacteria</taxon>
        <taxon>Burkholderiales</taxon>
        <taxon>Sphaerotilaceae</taxon>
        <taxon>Roseateles</taxon>
    </lineage>
</organism>
<dbReference type="SUPFAM" id="SSF52266">
    <property type="entry name" value="SGNH hydrolase"/>
    <property type="match status" value="1"/>
</dbReference>
<proteinExistence type="predicted"/>
<comment type="caution">
    <text evidence="2">The sequence shown here is derived from an EMBL/GenBank/DDBJ whole genome shotgun (WGS) entry which is preliminary data.</text>
</comment>
<name>A0ABS8XKB1_9BURK</name>
<sequence length="400" mass="40805">MKPLLTRIAAASVALLGGLLVAGCGGGGASADTTPAVKISSVKVFGDSIQDSGTFGFKFTVQSSDNLIYAERVAANYGQTLCSYYAATSETTFVNSPKAGCTSYAIGGGRITHPKVLPTNPLNVGVQMAAYAATGSYTASDLVIIDGGGNDSADLVGAYLSIPKDQAASYSALLGTLLTPTQIGTALQGGAATTAQIGATYMTALADKFYGQIKTNVLDKGATHVVVMNIPDITFTPRFQMVLDGVQAATVAGAKAKGASDADAAAAGAKARSDSQALFQGWMTAYNTELAAKLAGNDGVIVIDFFKAFQDQVATPAQFGLTNIKTPACPIKGVGSDGLPTYDFPTCTAAALSAAPPAGATGGADWWKSYGFSDGFHPTPYGHQLTQQLIGKSLATKGWL</sequence>
<evidence type="ECO:0000313" key="3">
    <source>
        <dbReference type="Proteomes" id="UP001201463"/>
    </source>
</evidence>
<keyword evidence="3" id="KW-1185">Reference proteome</keyword>
<feature type="signal peptide" evidence="1">
    <location>
        <begin position="1"/>
        <end position="22"/>
    </location>
</feature>
<protein>
    <submittedName>
        <fullName evidence="2">Phospholipase</fullName>
    </submittedName>
</protein>